<dbReference type="PANTHER" id="PTHR21240">
    <property type="entry name" value="2-AMINO-3-CARBOXYLMUCONATE-6-SEMIALDEHYDE DECARBOXYLASE"/>
    <property type="match status" value="1"/>
</dbReference>
<evidence type="ECO:0000313" key="3">
    <source>
        <dbReference type="EMBL" id="MBP2406565.1"/>
    </source>
</evidence>
<dbReference type="Pfam" id="PF04909">
    <property type="entry name" value="Amidohydro_2"/>
    <property type="match status" value="1"/>
</dbReference>
<evidence type="ECO:0000259" key="2">
    <source>
        <dbReference type="Pfam" id="PF04909"/>
    </source>
</evidence>
<protein>
    <submittedName>
        <fullName evidence="3">TIM-barrel fold metal-dependent hydrolase</fullName>
    </submittedName>
</protein>
<reference evidence="3 4" key="1">
    <citation type="submission" date="2021-03" db="EMBL/GenBank/DDBJ databases">
        <title>Sequencing the genomes of 1000 actinobacteria strains.</title>
        <authorList>
            <person name="Klenk H.-P."/>
        </authorList>
    </citation>
    <scope>NUCLEOTIDE SEQUENCE [LARGE SCALE GENOMIC DNA]</scope>
    <source>
        <strain evidence="3 4">DSM 41480</strain>
    </source>
</reference>
<name>A0ABS4YDG3_9ACTN</name>
<feature type="domain" description="Amidohydrolase-related" evidence="2">
    <location>
        <begin position="61"/>
        <end position="284"/>
    </location>
</feature>
<evidence type="ECO:0000256" key="1">
    <source>
        <dbReference type="ARBA" id="ARBA00023239"/>
    </source>
</evidence>
<accession>A0ABS4YDG3</accession>
<keyword evidence="3" id="KW-0378">Hydrolase</keyword>
<evidence type="ECO:0000313" key="4">
    <source>
        <dbReference type="Proteomes" id="UP001519291"/>
    </source>
</evidence>
<dbReference type="CDD" id="cd01292">
    <property type="entry name" value="metallo-dependent_hydrolases"/>
    <property type="match status" value="1"/>
</dbReference>
<dbReference type="SUPFAM" id="SSF51556">
    <property type="entry name" value="Metallo-dependent hydrolases"/>
    <property type="match status" value="1"/>
</dbReference>
<dbReference type="GeneID" id="91572878"/>
<dbReference type="InterPro" id="IPR032465">
    <property type="entry name" value="ACMSD"/>
</dbReference>
<proteinExistence type="predicted"/>
<sequence length="286" mass="31304">MIIDSHVHAGEYYRHFTAAFADQMMATTGMPPEALSVPETKLITEMDTAGVDRAFLLAFDVRRVEGFSVPNEFVAELCARHPDRFTGFASVDAGTPSAAARLRHAITELGLRGLKTAPCYLRMSPADRRWYDVYETAGELGIPVLVHTGYTPAKNADGRFFSPLLLEPVARDFPDLKIILAHLGTPWTAPCVELLARHPNLYADLSIFGSYRPPAAVAGALAHARERGVLDRVLWGTDFPFATMTDSMDRMARLAKDTEPWPDGSDPLTPDEFRAVMGGTAARLAG</sequence>
<dbReference type="RefSeq" id="WP_209517933.1">
    <property type="nucleotide sequence ID" value="NZ_JAGIOH010000001.1"/>
</dbReference>
<organism evidence="3 4">
    <name type="scientific">Streptomyces syringium</name>
    <dbReference type="NCBI Taxonomy" id="76729"/>
    <lineage>
        <taxon>Bacteria</taxon>
        <taxon>Bacillati</taxon>
        <taxon>Actinomycetota</taxon>
        <taxon>Actinomycetes</taxon>
        <taxon>Kitasatosporales</taxon>
        <taxon>Streptomycetaceae</taxon>
        <taxon>Streptomyces</taxon>
    </lineage>
</organism>
<dbReference type="Gene3D" id="3.20.20.140">
    <property type="entry name" value="Metal-dependent hydrolases"/>
    <property type="match status" value="1"/>
</dbReference>
<keyword evidence="4" id="KW-1185">Reference proteome</keyword>
<gene>
    <name evidence="3" type="ORF">JO379_006034</name>
</gene>
<dbReference type="PANTHER" id="PTHR21240:SF19">
    <property type="entry name" value="CATALYTIC_ HYDROLASE"/>
    <property type="match status" value="1"/>
</dbReference>
<dbReference type="InterPro" id="IPR032466">
    <property type="entry name" value="Metal_Hydrolase"/>
</dbReference>
<keyword evidence="1" id="KW-0456">Lyase</keyword>
<dbReference type="Proteomes" id="UP001519291">
    <property type="component" value="Unassembled WGS sequence"/>
</dbReference>
<dbReference type="EMBL" id="JAGIOH010000001">
    <property type="protein sequence ID" value="MBP2406565.1"/>
    <property type="molecule type" value="Genomic_DNA"/>
</dbReference>
<dbReference type="InterPro" id="IPR006680">
    <property type="entry name" value="Amidohydro-rel"/>
</dbReference>
<comment type="caution">
    <text evidence="3">The sequence shown here is derived from an EMBL/GenBank/DDBJ whole genome shotgun (WGS) entry which is preliminary data.</text>
</comment>
<dbReference type="GO" id="GO:0016787">
    <property type="term" value="F:hydrolase activity"/>
    <property type="evidence" value="ECO:0007669"/>
    <property type="project" value="UniProtKB-KW"/>
</dbReference>